<dbReference type="InterPro" id="IPR002711">
    <property type="entry name" value="HNH"/>
</dbReference>
<evidence type="ECO:0000256" key="5">
    <source>
        <dbReference type="SAM" id="MobiDB-lite"/>
    </source>
</evidence>
<keyword evidence="2" id="KW-0378">Hydrolase</keyword>
<accession>A0ABX7I0X5</accession>
<dbReference type="RefSeq" id="WP_204660464.1">
    <property type="nucleotide sequence ID" value="NZ_CP056775.1"/>
</dbReference>
<dbReference type="Proteomes" id="UP000612680">
    <property type="component" value="Chromosome"/>
</dbReference>
<dbReference type="SMART" id="SM00507">
    <property type="entry name" value="HNHc"/>
    <property type="match status" value="1"/>
</dbReference>
<reference evidence="7 8" key="1">
    <citation type="submission" date="2020-06" db="EMBL/GenBank/DDBJ databases">
        <title>Dyadobacter sandarakinus sp. nov., isolated from the soil of the Arctic Yellow River Station.</title>
        <authorList>
            <person name="Zhang Y."/>
            <person name="Peng F."/>
        </authorList>
    </citation>
    <scope>NUCLEOTIDE SEQUENCE [LARGE SCALE GENOMIC DNA]</scope>
    <source>
        <strain evidence="7 8">Q3-56</strain>
    </source>
</reference>
<organism evidence="7 8">
    <name type="scientific">Dyadobacter sandarakinus</name>
    <dbReference type="NCBI Taxonomy" id="2747268"/>
    <lineage>
        <taxon>Bacteria</taxon>
        <taxon>Pseudomonadati</taxon>
        <taxon>Bacteroidota</taxon>
        <taxon>Cytophagia</taxon>
        <taxon>Cytophagales</taxon>
        <taxon>Spirosomataceae</taxon>
        <taxon>Dyadobacter</taxon>
    </lineage>
</organism>
<name>A0ABX7I0X5_9BACT</name>
<dbReference type="CDD" id="cd00085">
    <property type="entry name" value="HNHc"/>
    <property type="match status" value="1"/>
</dbReference>
<evidence type="ECO:0000256" key="1">
    <source>
        <dbReference type="ARBA" id="ARBA00022722"/>
    </source>
</evidence>
<dbReference type="PANTHER" id="PTHR41286:SF1">
    <property type="entry name" value="HNH NUCLEASE YAJD-RELATED"/>
    <property type="match status" value="1"/>
</dbReference>
<evidence type="ECO:0000313" key="7">
    <source>
        <dbReference type="EMBL" id="QRQ99703.1"/>
    </source>
</evidence>
<evidence type="ECO:0000259" key="6">
    <source>
        <dbReference type="SMART" id="SM00507"/>
    </source>
</evidence>
<protein>
    <recommendedName>
        <fullName evidence="4">Putative HNH nuclease YajD</fullName>
    </recommendedName>
</protein>
<evidence type="ECO:0000256" key="2">
    <source>
        <dbReference type="ARBA" id="ARBA00022801"/>
    </source>
</evidence>
<dbReference type="PANTHER" id="PTHR41286">
    <property type="entry name" value="HNH NUCLEASE YAJD-RELATED"/>
    <property type="match status" value="1"/>
</dbReference>
<comment type="similarity">
    <text evidence="3">Belongs to the HNH nuclease family.</text>
</comment>
<dbReference type="EMBL" id="CP056775">
    <property type="protein sequence ID" value="QRQ99703.1"/>
    <property type="molecule type" value="Genomic_DNA"/>
</dbReference>
<dbReference type="InterPro" id="IPR003615">
    <property type="entry name" value="HNH_nuc"/>
</dbReference>
<keyword evidence="7" id="KW-0255">Endonuclease</keyword>
<dbReference type="Pfam" id="PF01844">
    <property type="entry name" value="HNH"/>
    <property type="match status" value="1"/>
</dbReference>
<sequence>MRRLPWLSKPQKSQTDHGKAVRKIRDSRRWRDEVRPAQLRRKPECQECERQDRLTLATQVDHIIPLEQGGAAFEPDNLQSLCKRCHDAKTAVENRERMKQLNR</sequence>
<evidence type="ECO:0000313" key="8">
    <source>
        <dbReference type="Proteomes" id="UP000612680"/>
    </source>
</evidence>
<keyword evidence="8" id="KW-1185">Reference proteome</keyword>
<dbReference type="GO" id="GO:0004519">
    <property type="term" value="F:endonuclease activity"/>
    <property type="evidence" value="ECO:0007669"/>
    <property type="project" value="UniProtKB-KW"/>
</dbReference>
<feature type="domain" description="HNH nuclease" evidence="6">
    <location>
        <begin position="33"/>
        <end position="87"/>
    </location>
</feature>
<evidence type="ECO:0000256" key="4">
    <source>
        <dbReference type="ARBA" id="ARBA00040194"/>
    </source>
</evidence>
<feature type="compositionally biased region" description="Basic and acidic residues" evidence="5">
    <location>
        <begin position="14"/>
        <end position="24"/>
    </location>
</feature>
<keyword evidence="1" id="KW-0540">Nuclease</keyword>
<evidence type="ECO:0000256" key="3">
    <source>
        <dbReference type="ARBA" id="ARBA00038412"/>
    </source>
</evidence>
<dbReference type="Gene3D" id="1.10.30.50">
    <property type="match status" value="1"/>
</dbReference>
<gene>
    <name evidence="7" type="ORF">HWI92_01625</name>
</gene>
<proteinExistence type="inferred from homology"/>
<feature type="region of interest" description="Disordered" evidence="5">
    <location>
        <begin position="1"/>
        <end position="24"/>
    </location>
</feature>